<organism evidence="2">
    <name type="scientific">Ascaris suum</name>
    <name type="common">Pig roundworm</name>
    <name type="synonym">Ascaris lumbricoides</name>
    <dbReference type="NCBI Taxonomy" id="6253"/>
    <lineage>
        <taxon>Eukaryota</taxon>
        <taxon>Metazoa</taxon>
        <taxon>Ecdysozoa</taxon>
        <taxon>Nematoda</taxon>
        <taxon>Chromadorea</taxon>
        <taxon>Rhabditida</taxon>
        <taxon>Spirurina</taxon>
        <taxon>Ascaridomorpha</taxon>
        <taxon>Ascaridoidea</taxon>
        <taxon>Ascarididae</taxon>
        <taxon>Ascaris</taxon>
    </lineage>
</organism>
<dbReference type="PANTHER" id="PTHR14390">
    <property type="entry name" value="G PATCH DOMAIN CONTAINING PROTEIN 3"/>
    <property type="match status" value="1"/>
</dbReference>
<dbReference type="GO" id="GO:0039536">
    <property type="term" value="P:negative regulation of RIG-I signaling pathway"/>
    <property type="evidence" value="ECO:0007669"/>
    <property type="project" value="InterPro"/>
</dbReference>
<accession>F1LB30</accession>
<dbReference type="PANTHER" id="PTHR14390:SF2">
    <property type="entry name" value="G PATCH DOMAIN-CONTAINING PROTEIN 3"/>
    <property type="match status" value="1"/>
</dbReference>
<dbReference type="GO" id="GO:0032480">
    <property type="term" value="P:negative regulation of type I interferon production"/>
    <property type="evidence" value="ECO:0007669"/>
    <property type="project" value="InterPro"/>
</dbReference>
<evidence type="ECO:0000313" key="2">
    <source>
        <dbReference type="EMBL" id="ADY47334.1"/>
    </source>
</evidence>
<sequence>MSITFNKVRNRDIIDRFYRQRSSDRCGRKSCQDQDDNDVNVSEPTTSEPVAVIDSSYALIRNIPNTFHSKDLRRYFSDYVENGKFSCFHFRHRPEIQKANDDSEAATSESALKQRCCCVVRFTNAKDRNAFIKDYHMKFWSDSQGSDIPLRCFVFAIKIAASSSEEEDVLSTTDLKSLIELRPPALMPHGNVGTPSEHFLEQIRLCKLPPIIVGKLGIQSKRRMRKFGAVPLEYGSKTACGRFYGMFFFRSYIALRWSKNI</sequence>
<evidence type="ECO:0000256" key="1">
    <source>
        <dbReference type="SAM" id="MobiDB-lite"/>
    </source>
</evidence>
<protein>
    <submittedName>
        <fullName evidence="2">G patch domain-containing protein 3</fullName>
    </submittedName>
</protein>
<dbReference type="AlphaFoldDB" id="F1LB30"/>
<feature type="region of interest" description="Disordered" evidence="1">
    <location>
        <begin position="26"/>
        <end position="45"/>
    </location>
</feature>
<name>F1LB30_ASCSU</name>
<proteinExistence type="evidence at transcript level"/>
<dbReference type="EMBL" id="JI176030">
    <property type="protein sequence ID" value="ADY47334.1"/>
    <property type="molecule type" value="mRNA"/>
</dbReference>
<dbReference type="GO" id="GO:0045893">
    <property type="term" value="P:positive regulation of DNA-templated transcription"/>
    <property type="evidence" value="ECO:0007669"/>
    <property type="project" value="TreeGrafter"/>
</dbReference>
<reference evidence="2" key="1">
    <citation type="journal article" date="2011" name="Genome Res.">
        <title>Deep small RNA sequencing from the nematode Ascaris reveals conservation, functional diversification, and novel developmental profiles.</title>
        <authorList>
            <person name="Wang J."/>
            <person name="Czech B."/>
            <person name="Crunk A."/>
            <person name="Wallace A."/>
            <person name="Mitreva M."/>
            <person name="Hannon G.J."/>
            <person name="Davis R.E."/>
        </authorList>
    </citation>
    <scope>NUCLEOTIDE SEQUENCE</scope>
</reference>
<dbReference type="InterPro" id="IPR040341">
    <property type="entry name" value="GPATCH3"/>
</dbReference>